<protein>
    <submittedName>
        <fullName evidence="3">Uncharacterized protein</fullName>
    </submittedName>
</protein>
<feature type="compositionally biased region" description="Low complexity" evidence="1">
    <location>
        <begin position="386"/>
        <end position="395"/>
    </location>
</feature>
<dbReference type="OrthoDB" id="3266087at2759"/>
<feature type="region of interest" description="Disordered" evidence="1">
    <location>
        <begin position="1"/>
        <end position="21"/>
    </location>
</feature>
<evidence type="ECO:0000313" key="4">
    <source>
        <dbReference type="Proteomes" id="UP000559027"/>
    </source>
</evidence>
<evidence type="ECO:0000256" key="2">
    <source>
        <dbReference type="SAM" id="Phobius"/>
    </source>
</evidence>
<feature type="compositionally biased region" description="Low complexity" evidence="1">
    <location>
        <begin position="365"/>
        <end position="379"/>
    </location>
</feature>
<feature type="region of interest" description="Disordered" evidence="1">
    <location>
        <begin position="152"/>
        <end position="434"/>
    </location>
</feature>
<comment type="caution">
    <text evidence="3">The sequence shown here is derived from an EMBL/GenBank/DDBJ whole genome shotgun (WGS) entry which is preliminary data.</text>
</comment>
<evidence type="ECO:0000313" key="3">
    <source>
        <dbReference type="EMBL" id="KAF5360457.1"/>
    </source>
</evidence>
<keyword evidence="2" id="KW-1133">Transmembrane helix</keyword>
<proteinExistence type="predicted"/>
<sequence>MSRSSASSISTRGLLGRVPLKRLRDNDTQEYEKRLSAYESYQLASTTGQAFESPSWEVDVTRALIQTSLDPKKASGRARGNNIPPVTRRPHPGALHPGGFHSQDTHTNSPLVHYYHDCHPQDVAKIPQRSRSPFASLNNTIGSMSSAASIDSNKVAPQSASSAAQAPASGTASSTQHVDKGKGRPIITPASLTSRRQAPTTRSFSSLPPPQISPTTIQSGPSFLAPPTLAVIGPTPEASPITPSSPTRRAHHKSTPDTPSGGLRSHALEVPQIQKSWSSGSGKRKAEGLPDPEGSTTPPKEQKEHRATFAPEPRTHRSSTASLPPSSYHRKRARLSLPSDGSNPPSRPSSRNATLSSVQESPNAKTTGSWSSKKSGRGSITETFRRAASASTSTHAHARNDSWSRSHSQTGHGSTPPTNTLYQQQSAAPSRRSLSQASIPISALISPHAPSIAHSGKFHMRDPRRPAPVRSTPWSLSFPSRVESGESRWERGSWVERGGSPLCSWLFFIGFVIFPMWWATWFVGVPKTRRLDDGGETGGREKGVVLDDPQVEYDARSWRKRCRVMSGVSLVTYVPFIILVIVFAR</sequence>
<feature type="compositionally biased region" description="Low complexity" evidence="1">
    <location>
        <begin position="156"/>
        <end position="175"/>
    </location>
</feature>
<accession>A0A8H5LKF0</accession>
<keyword evidence="2" id="KW-0812">Transmembrane</keyword>
<feature type="transmembrane region" description="Helical" evidence="2">
    <location>
        <begin position="505"/>
        <end position="524"/>
    </location>
</feature>
<feature type="compositionally biased region" description="Polar residues" evidence="1">
    <location>
        <begin position="353"/>
        <end position="364"/>
    </location>
</feature>
<dbReference type="AlphaFoldDB" id="A0A8H5LKF0"/>
<name>A0A8H5LKF0_9AGAR</name>
<dbReference type="Proteomes" id="UP000559027">
    <property type="component" value="Unassembled WGS sequence"/>
</dbReference>
<feature type="compositionally biased region" description="Polar residues" evidence="1">
    <location>
        <begin position="190"/>
        <end position="206"/>
    </location>
</feature>
<dbReference type="EMBL" id="JAACJO010000003">
    <property type="protein sequence ID" value="KAF5360457.1"/>
    <property type="molecule type" value="Genomic_DNA"/>
</dbReference>
<feature type="compositionally biased region" description="Low complexity" evidence="1">
    <location>
        <begin position="1"/>
        <end position="10"/>
    </location>
</feature>
<feature type="compositionally biased region" description="Low complexity" evidence="1">
    <location>
        <begin position="342"/>
        <end position="352"/>
    </location>
</feature>
<gene>
    <name evidence="3" type="ORF">D9756_004950</name>
</gene>
<organism evidence="3 4">
    <name type="scientific">Leucocoprinus leucothites</name>
    <dbReference type="NCBI Taxonomy" id="201217"/>
    <lineage>
        <taxon>Eukaryota</taxon>
        <taxon>Fungi</taxon>
        <taxon>Dikarya</taxon>
        <taxon>Basidiomycota</taxon>
        <taxon>Agaricomycotina</taxon>
        <taxon>Agaricomycetes</taxon>
        <taxon>Agaricomycetidae</taxon>
        <taxon>Agaricales</taxon>
        <taxon>Agaricineae</taxon>
        <taxon>Agaricaceae</taxon>
        <taxon>Leucocoprinus</taxon>
    </lineage>
</organism>
<keyword evidence="2" id="KW-0472">Membrane</keyword>
<keyword evidence="4" id="KW-1185">Reference proteome</keyword>
<feature type="compositionally biased region" description="Polar residues" evidence="1">
    <location>
        <begin position="405"/>
        <end position="434"/>
    </location>
</feature>
<feature type="region of interest" description="Disordered" evidence="1">
    <location>
        <begin position="453"/>
        <end position="473"/>
    </location>
</feature>
<feature type="transmembrane region" description="Helical" evidence="2">
    <location>
        <begin position="564"/>
        <end position="584"/>
    </location>
</feature>
<evidence type="ECO:0000256" key="1">
    <source>
        <dbReference type="SAM" id="MobiDB-lite"/>
    </source>
</evidence>
<reference evidence="3 4" key="1">
    <citation type="journal article" date="2020" name="ISME J.">
        <title>Uncovering the hidden diversity of litter-decomposition mechanisms in mushroom-forming fungi.</title>
        <authorList>
            <person name="Floudas D."/>
            <person name="Bentzer J."/>
            <person name="Ahren D."/>
            <person name="Johansson T."/>
            <person name="Persson P."/>
            <person name="Tunlid A."/>
        </authorList>
    </citation>
    <scope>NUCLEOTIDE SEQUENCE [LARGE SCALE GENOMIC DNA]</scope>
    <source>
        <strain evidence="3 4">CBS 146.42</strain>
    </source>
</reference>
<feature type="region of interest" description="Disordered" evidence="1">
    <location>
        <begin position="69"/>
        <end position="112"/>
    </location>
</feature>